<dbReference type="AlphaFoldDB" id="A0A4P9WC57"/>
<evidence type="ECO:0000313" key="2">
    <source>
        <dbReference type="Proteomes" id="UP000269721"/>
    </source>
</evidence>
<reference evidence="2" key="1">
    <citation type="journal article" date="2018" name="Nat. Microbiol.">
        <title>Leveraging single-cell genomics to expand the fungal tree of life.</title>
        <authorList>
            <person name="Ahrendt S.R."/>
            <person name="Quandt C.A."/>
            <person name="Ciobanu D."/>
            <person name="Clum A."/>
            <person name="Salamov A."/>
            <person name="Andreopoulos B."/>
            <person name="Cheng J.F."/>
            <person name="Woyke T."/>
            <person name="Pelin A."/>
            <person name="Henrissat B."/>
            <person name="Reynolds N.K."/>
            <person name="Benny G.L."/>
            <person name="Smith M.E."/>
            <person name="James T.Y."/>
            <person name="Grigoriev I.V."/>
        </authorList>
    </citation>
    <scope>NUCLEOTIDE SEQUENCE [LARGE SCALE GENOMIC DNA]</scope>
</reference>
<proteinExistence type="predicted"/>
<sequence>MAAPGPTLNATDYANISDEVISEKSKSRPNPLDSVWILAAKVHNFSIDTGAEFLLQMEDFLKQYMSPAPPHSATTPLPHHEIVDIFQAYLAGTAKTWAYQIHQEYTTGSPPSRFAPMAVDIWAIANEFLPKNVNTFLRHPTPGCHFGMAIVTLEESLTTLGQPSTPPAFMNFRGTTYQKLAIVAINAPSGAEYERTIKESKYLQSLRRHQAVPNFSYPTNTRCPGSTTVEYKGGLLGMGAVLEFLSGEKGRLEVVELDLDKGDRPWSTHRKLEPMPERLIRGFGVGSRPEMWRAPLTLSPAALT</sequence>
<protein>
    <submittedName>
        <fullName evidence="1">Uncharacterized protein</fullName>
    </submittedName>
</protein>
<gene>
    <name evidence="1" type="ORF">BDK51DRAFT_31698</name>
</gene>
<evidence type="ECO:0000313" key="1">
    <source>
        <dbReference type="EMBL" id="RKO89892.1"/>
    </source>
</evidence>
<name>A0A4P9WC57_9FUNG</name>
<accession>A0A4P9WC57</accession>
<keyword evidence="2" id="KW-1185">Reference proteome</keyword>
<organism evidence="1 2">
    <name type="scientific">Blyttiomyces helicus</name>
    <dbReference type="NCBI Taxonomy" id="388810"/>
    <lineage>
        <taxon>Eukaryota</taxon>
        <taxon>Fungi</taxon>
        <taxon>Fungi incertae sedis</taxon>
        <taxon>Chytridiomycota</taxon>
        <taxon>Chytridiomycota incertae sedis</taxon>
        <taxon>Chytridiomycetes</taxon>
        <taxon>Chytridiomycetes incertae sedis</taxon>
        <taxon>Blyttiomyces</taxon>
    </lineage>
</organism>
<dbReference type="EMBL" id="KZ995831">
    <property type="protein sequence ID" value="RKO89892.1"/>
    <property type="molecule type" value="Genomic_DNA"/>
</dbReference>
<dbReference type="Proteomes" id="UP000269721">
    <property type="component" value="Unassembled WGS sequence"/>
</dbReference>